<sequence length="311" mass="35681">MKTPKYIYLIILFLYLYISYVPTQIFARESGAAAKIFASIPGKFSLRIYGYTSPNSIVQAESVRVFAQTTTDRYGYFILNDVQISNEAKEICVSSIDSERRSSFPLCVTIPETDKPTEIGPLILAPTISFTGGGIWQNQKAFASGQTVPEKEVVVSFFEVPASSLSKEIEKKVAKFFYPTVEATSLPFLRTNSDVKGNFSFTLPTSRATAYRFFAKTIYEDAPSLKSHTLVFSIGSFIGYFLLYTLPKILTILIILLMLYLFLIWELKNKKARILLYRLKEKRLKPLEVRLHLKYQRLLYNLLRRWKSNRK</sequence>
<accession>A0A1J4TMP2</accession>
<reference evidence="2 3" key="1">
    <citation type="journal article" date="2016" name="Environ. Microbiol.">
        <title>Genomic resolution of a cold subsurface aquifer community provides metabolic insights for novel microbes adapted to high CO concentrations.</title>
        <authorList>
            <person name="Probst A.J."/>
            <person name="Castelle C.J."/>
            <person name="Singh A."/>
            <person name="Brown C.T."/>
            <person name="Anantharaman K."/>
            <person name="Sharon I."/>
            <person name="Hug L.A."/>
            <person name="Burstein D."/>
            <person name="Emerson J.B."/>
            <person name="Thomas B.C."/>
            <person name="Banfield J.F."/>
        </authorList>
    </citation>
    <scope>NUCLEOTIDE SEQUENCE [LARGE SCALE GENOMIC DNA]</scope>
    <source>
        <strain evidence="2">CG1_02_37_22</strain>
    </source>
</reference>
<evidence type="ECO:0000313" key="2">
    <source>
        <dbReference type="EMBL" id="OIO12944.1"/>
    </source>
</evidence>
<name>A0A1J4TMP2_9BACT</name>
<dbReference type="EMBL" id="MNUY01000074">
    <property type="protein sequence ID" value="OIO12944.1"/>
    <property type="molecule type" value="Genomic_DNA"/>
</dbReference>
<comment type="caution">
    <text evidence="2">The sequence shown here is derived from an EMBL/GenBank/DDBJ whole genome shotgun (WGS) entry which is preliminary data.</text>
</comment>
<organism evidence="2 3">
    <name type="scientific">Candidatus Gottesmanbacteria bacterium CG1_02_37_22</name>
    <dbReference type="NCBI Taxonomy" id="1805209"/>
    <lineage>
        <taxon>Bacteria</taxon>
        <taxon>Candidatus Gottesmaniibacteriota</taxon>
    </lineage>
</organism>
<keyword evidence="1" id="KW-0472">Membrane</keyword>
<protein>
    <submittedName>
        <fullName evidence="2">Uncharacterized protein</fullName>
    </submittedName>
</protein>
<dbReference type="Proteomes" id="UP000183120">
    <property type="component" value="Unassembled WGS sequence"/>
</dbReference>
<keyword evidence="1" id="KW-1133">Transmembrane helix</keyword>
<dbReference type="AlphaFoldDB" id="A0A1J4TMP2"/>
<dbReference type="STRING" id="1805209.AUJ73_04615"/>
<gene>
    <name evidence="2" type="ORF">AUJ73_04615</name>
</gene>
<feature type="transmembrane region" description="Helical" evidence="1">
    <location>
        <begin position="249"/>
        <end position="267"/>
    </location>
</feature>
<evidence type="ECO:0000313" key="3">
    <source>
        <dbReference type="Proteomes" id="UP000183120"/>
    </source>
</evidence>
<proteinExistence type="predicted"/>
<feature type="transmembrane region" description="Helical" evidence="1">
    <location>
        <begin position="6"/>
        <end position="27"/>
    </location>
</feature>
<keyword evidence="1" id="KW-0812">Transmembrane</keyword>
<evidence type="ECO:0000256" key="1">
    <source>
        <dbReference type="SAM" id="Phobius"/>
    </source>
</evidence>